<protein>
    <submittedName>
        <fullName evidence="1">Uncharacterized protein</fullName>
    </submittedName>
</protein>
<sequence length="72" mass="8405">MNLEQRLSELEERVSRLEKEAAAATTASKSVFIQPCLHVTQFADFQKICQELHHYTKESKQVCTKRQDWHTA</sequence>
<proteinExistence type="predicted"/>
<reference evidence="1 2" key="1">
    <citation type="submission" date="2016-01" db="EMBL/GenBank/DDBJ databases">
        <title>Draft Genome Sequences of Seven Thermophilic Sporeformers Isolated from Foods.</title>
        <authorList>
            <person name="Berendsen E.M."/>
            <person name="Wells-Bennik M.H."/>
            <person name="Krawcyk A.O."/>
            <person name="De Jong A."/>
            <person name="Holsappel S."/>
            <person name="Eijlander R.T."/>
            <person name="Kuipers O.P."/>
        </authorList>
    </citation>
    <scope>NUCLEOTIDE SEQUENCE [LARGE SCALE GENOMIC DNA]</scope>
    <source>
        <strain evidence="1 2">B4110</strain>
    </source>
</reference>
<dbReference type="Proteomes" id="UP000075324">
    <property type="component" value="Unassembled WGS sequence"/>
</dbReference>
<organism evidence="1 2">
    <name type="scientific">Parageobacillus toebii</name>
    <dbReference type="NCBI Taxonomy" id="153151"/>
    <lineage>
        <taxon>Bacteria</taxon>
        <taxon>Bacillati</taxon>
        <taxon>Bacillota</taxon>
        <taxon>Bacilli</taxon>
        <taxon>Bacillales</taxon>
        <taxon>Anoxybacillaceae</taxon>
        <taxon>Parageobacillus</taxon>
    </lineage>
</organism>
<evidence type="ECO:0000313" key="1">
    <source>
        <dbReference type="EMBL" id="KYD24580.1"/>
    </source>
</evidence>
<name>A0A150MJ92_9BACL</name>
<comment type="caution">
    <text evidence="1">The sequence shown here is derived from an EMBL/GenBank/DDBJ whole genome shotgun (WGS) entry which is preliminary data.</text>
</comment>
<dbReference type="AlphaFoldDB" id="A0A150MJ92"/>
<accession>A0A150MJ92</accession>
<dbReference type="EMBL" id="LQYW01000149">
    <property type="protein sequence ID" value="KYD24580.1"/>
    <property type="molecule type" value="Genomic_DNA"/>
</dbReference>
<evidence type="ECO:0000313" key="2">
    <source>
        <dbReference type="Proteomes" id="UP000075324"/>
    </source>
</evidence>
<gene>
    <name evidence="1" type="ORF">B4110_0588</name>
</gene>